<feature type="compositionally biased region" description="Polar residues" evidence="1">
    <location>
        <begin position="1"/>
        <end position="20"/>
    </location>
</feature>
<keyword evidence="3" id="KW-1185">Reference proteome</keyword>
<dbReference type="EMBL" id="JBHSPT010000017">
    <property type="protein sequence ID" value="MFC6055469.1"/>
    <property type="molecule type" value="Genomic_DNA"/>
</dbReference>
<gene>
    <name evidence="2" type="ORF">ACFP50_08330</name>
</gene>
<feature type="region of interest" description="Disordered" evidence="1">
    <location>
        <begin position="84"/>
        <end position="184"/>
    </location>
</feature>
<organism evidence="2 3">
    <name type="scientific">Streptomyces pratens</name>
    <dbReference type="NCBI Taxonomy" id="887456"/>
    <lineage>
        <taxon>Bacteria</taxon>
        <taxon>Bacillati</taxon>
        <taxon>Actinomycetota</taxon>
        <taxon>Actinomycetes</taxon>
        <taxon>Kitasatosporales</taxon>
        <taxon>Streptomycetaceae</taxon>
        <taxon>Streptomyces</taxon>
    </lineage>
</organism>
<comment type="caution">
    <text evidence="2">The sequence shown here is derived from an EMBL/GenBank/DDBJ whole genome shotgun (WGS) entry which is preliminary data.</text>
</comment>
<evidence type="ECO:0000313" key="2">
    <source>
        <dbReference type="EMBL" id="MFC6055469.1"/>
    </source>
</evidence>
<evidence type="ECO:0000313" key="3">
    <source>
        <dbReference type="Proteomes" id="UP001596242"/>
    </source>
</evidence>
<protein>
    <submittedName>
        <fullName evidence="2">Uncharacterized protein</fullName>
    </submittedName>
</protein>
<feature type="region of interest" description="Disordered" evidence="1">
    <location>
        <begin position="1"/>
        <end position="39"/>
    </location>
</feature>
<name>A0ABW1LWF9_9ACTN</name>
<dbReference type="RefSeq" id="WP_386394907.1">
    <property type="nucleotide sequence ID" value="NZ_JBHSPT010000017.1"/>
</dbReference>
<reference evidence="3" key="1">
    <citation type="journal article" date="2019" name="Int. J. Syst. Evol. Microbiol.">
        <title>The Global Catalogue of Microorganisms (GCM) 10K type strain sequencing project: providing services to taxonomists for standard genome sequencing and annotation.</title>
        <authorList>
            <consortium name="The Broad Institute Genomics Platform"/>
            <consortium name="The Broad Institute Genome Sequencing Center for Infectious Disease"/>
            <person name="Wu L."/>
            <person name="Ma J."/>
        </authorList>
    </citation>
    <scope>NUCLEOTIDE SEQUENCE [LARGE SCALE GENOMIC DNA]</scope>
    <source>
        <strain evidence="3">JCM 12763</strain>
    </source>
</reference>
<proteinExistence type="predicted"/>
<feature type="compositionally biased region" description="Basic and acidic residues" evidence="1">
    <location>
        <begin position="90"/>
        <end position="100"/>
    </location>
</feature>
<accession>A0ABW1LWF9</accession>
<feature type="compositionally biased region" description="Low complexity" evidence="1">
    <location>
        <begin position="25"/>
        <end position="36"/>
    </location>
</feature>
<dbReference type="Proteomes" id="UP001596242">
    <property type="component" value="Unassembled WGS sequence"/>
</dbReference>
<feature type="compositionally biased region" description="Pro residues" evidence="1">
    <location>
        <begin position="127"/>
        <end position="143"/>
    </location>
</feature>
<feature type="compositionally biased region" description="Basic residues" evidence="1">
    <location>
        <begin position="144"/>
        <end position="156"/>
    </location>
</feature>
<evidence type="ECO:0000256" key="1">
    <source>
        <dbReference type="SAM" id="MobiDB-lite"/>
    </source>
</evidence>
<sequence length="184" mass="20497">MVRRSQTSNPRSAVVLTSGTDWHGRAASQRRSSGAAYPLPKKQAEKIQALQRAIKILQMASATKHRSEARYLFSRARALVEALPASQTVQERRQLSELRKKFGVGGKAAPKSSKKPKPNPVLKSYVPPKPKPQPAPKPDLVPKPKPKSRRRAKRGPFHNFDNRYIDRAALGYGPTDETEGSRTR</sequence>